<dbReference type="Gene3D" id="3.30.360.10">
    <property type="entry name" value="Dihydrodipicolinate Reductase, domain 2"/>
    <property type="match status" value="1"/>
</dbReference>
<dbReference type="Proteomes" id="UP000515511">
    <property type="component" value="Chromosome"/>
</dbReference>
<organism evidence="4 5">
    <name type="scientific">Leifsonia shinshuensis</name>
    <dbReference type="NCBI Taxonomy" id="150026"/>
    <lineage>
        <taxon>Bacteria</taxon>
        <taxon>Bacillati</taxon>
        <taxon>Actinomycetota</taxon>
        <taxon>Actinomycetes</taxon>
        <taxon>Micrococcales</taxon>
        <taxon>Microbacteriaceae</taxon>
        <taxon>Leifsonia</taxon>
    </lineage>
</organism>
<comment type="similarity">
    <text evidence="2">Belongs to the glyceraldehyde-3-phosphate dehydrogenase family.</text>
</comment>
<dbReference type="InterPro" id="IPR020828">
    <property type="entry name" value="GlycerAld_3-P_DH_NAD(P)-bd"/>
</dbReference>
<dbReference type="InterPro" id="IPR020831">
    <property type="entry name" value="GlycerAld/Erythrose_P_DH"/>
</dbReference>
<dbReference type="CDD" id="cd05214">
    <property type="entry name" value="GAPDH_I_N"/>
    <property type="match status" value="1"/>
</dbReference>
<dbReference type="AlphaFoldDB" id="A0A7G6YD44"/>
<protein>
    <submittedName>
        <fullName evidence="4">Glyceraldehyde-3-phosphate dehydrogenase</fullName>
        <ecNumber evidence="4">1.2.1.12</ecNumber>
    </submittedName>
</protein>
<evidence type="ECO:0000313" key="5">
    <source>
        <dbReference type="Proteomes" id="UP000515511"/>
    </source>
</evidence>
<dbReference type="SUPFAM" id="SSF51735">
    <property type="entry name" value="NAD(P)-binding Rossmann-fold domains"/>
    <property type="match status" value="1"/>
</dbReference>
<evidence type="ECO:0000256" key="2">
    <source>
        <dbReference type="RuleBase" id="RU000397"/>
    </source>
</evidence>
<dbReference type="PRINTS" id="PR00078">
    <property type="entry name" value="G3PDHDRGNASE"/>
</dbReference>
<reference evidence="5" key="1">
    <citation type="submission" date="2019-09" db="EMBL/GenBank/DDBJ databases">
        <title>Antimicrobial potential of Antarctic Bacteria.</title>
        <authorList>
            <person name="Benaud N."/>
            <person name="Edwards R.J."/>
            <person name="Ferrari B.C."/>
        </authorList>
    </citation>
    <scope>NUCLEOTIDE SEQUENCE [LARGE SCALE GENOMIC DNA]</scope>
    <source>
        <strain evidence="5">INR9</strain>
    </source>
</reference>
<dbReference type="PANTHER" id="PTHR43454">
    <property type="entry name" value="GLYCERALDEHYDE-3-PHOSPHATE DEHYDROGENASE"/>
    <property type="match status" value="1"/>
</dbReference>
<feature type="domain" description="Glyceraldehyde 3-phosphate dehydrogenase NAD(P) binding" evidence="3">
    <location>
        <begin position="133"/>
        <end position="294"/>
    </location>
</feature>
<dbReference type="Gene3D" id="3.40.50.720">
    <property type="entry name" value="NAD(P)-binding Rossmann-like Domain"/>
    <property type="match status" value="1"/>
</dbReference>
<evidence type="ECO:0000313" key="4">
    <source>
        <dbReference type="EMBL" id="QNE36409.1"/>
    </source>
</evidence>
<dbReference type="SUPFAM" id="SSF55347">
    <property type="entry name" value="Glyceraldehyde-3-phosphate dehydrogenase-like, C-terminal domain"/>
    <property type="match status" value="1"/>
</dbReference>
<dbReference type="KEGG" id="lse:F1C12_15670"/>
<sequence length="498" mass="53832">MTTFNTDHPHAFESHRAAWVEREVQAEQLIPLIGRLYRDHGVVTSIHGHRLINLSATGVISVHDRARELGHEELTLRETAAVLTALLAIAPAPASIDVARLAMSVRGLDDADVEARVRDEIEAAHSTYAAGPTDVVLYGFGRIGRLLARILINHAGNGNGLRLRAIVVRRGSDNDLDKRASLLARDSVHGPFPGSVTVDAEHDVLVANGTRIQVIYSDDPTSVDYAAYGIRDAIVVDNTGRWRDETGLAQHLASPGVARVLLTAPGKSPLKNIVHGINDDTITDDDRIVSAASCTTNAITPVLKALEDAYGIVRGHVETVHSFTNDQNLTDNFHKGDRRGRSAVLNMVITETGAAKAVAKALPSLAGKLTGSSIRVPTPDVSLAILNLTLERPATKEQVNDYLRRVSLHSKLRQQIDYVESPEVVSSDFVGSHRAGIVDGLATIADGTNLVLYVWYDNEYGYSCQVVRVLERMAGTHPAVVPPRAEVRLLEVATTVQG</sequence>
<accession>A0A7G6YD44</accession>
<dbReference type="EMBL" id="CP043641">
    <property type="protein sequence ID" value="QNE36409.1"/>
    <property type="molecule type" value="Genomic_DNA"/>
</dbReference>
<name>A0A7G6YD44_9MICO</name>
<gene>
    <name evidence="4" type="ORF">F1C12_15670</name>
</gene>
<dbReference type="NCBIfam" id="NF006139">
    <property type="entry name" value="PRK08289.1"/>
    <property type="match status" value="1"/>
</dbReference>
<keyword evidence="1 4" id="KW-0560">Oxidoreductase</keyword>
<evidence type="ECO:0000259" key="3">
    <source>
        <dbReference type="SMART" id="SM00846"/>
    </source>
</evidence>
<dbReference type="GO" id="GO:0051287">
    <property type="term" value="F:NAD binding"/>
    <property type="evidence" value="ECO:0007669"/>
    <property type="project" value="InterPro"/>
</dbReference>
<proteinExistence type="inferred from homology"/>
<dbReference type="PROSITE" id="PS00071">
    <property type="entry name" value="GAPDH"/>
    <property type="match status" value="1"/>
</dbReference>
<evidence type="ECO:0000256" key="1">
    <source>
        <dbReference type="ARBA" id="ARBA00023002"/>
    </source>
</evidence>
<dbReference type="CDD" id="cd18126">
    <property type="entry name" value="GAPDH_I_C"/>
    <property type="match status" value="1"/>
</dbReference>
<dbReference type="InterPro" id="IPR020829">
    <property type="entry name" value="GlycerAld_3-P_DH_cat"/>
</dbReference>
<dbReference type="SMART" id="SM00846">
    <property type="entry name" value="Gp_dh_N"/>
    <property type="match status" value="1"/>
</dbReference>
<dbReference type="InterPro" id="IPR036291">
    <property type="entry name" value="NAD(P)-bd_dom_sf"/>
</dbReference>
<dbReference type="Pfam" id="PF02800">
    <property type="entry name" value="Gp_dh_C"/>
    <property type="match status" value="1"/>
</dbReference>
<dbReference type="EC" id="1.2.1.12" evidence="4"/>
<dbReference type="InterPro" id="IPR020830">
    <property type="entry name" value="GlycerAld_3-P_DH_AS"/>
</dbReference>
<dbReference type="GO" id="GO:0004365">
    <property type="term" value="F:glyceraldehyde-3-phosphate dehydrogenase (NAD+) (phosphorylating) activity"/>
    <property type="evidence" value="ECO:0007669"/>
    <property type="project" value="UniProtKB-EC"/>
</dbReference>
<dbReference type="Pfam" id="PF00044">
    <property type="entry name" value="Gp_dh_N"/>
    <property type="match status" value="1"/>
</dbReference>
<dbReference type="PANTHER" id="PTHR43454:SF1">
    <property type="entry name" value="GLYCERALDEHYDE 3-PHOSPHATE DEHYDROGENASE NAD(P) BINDING DOMAIN-CONTAINING PROTEIN"/>
    <property type="match status" value="1"/>
</dbReference>